<proteinExistence type="predicted"/>
<dbReference type="AlphaFoldDB" id="W2NIC4"/>
<name>W2NIC4_PHYNI</name>
<dbReference type="EMBL" id="KI692665">
    <property type="protein sequence ID" value="ETM47454.1"/>
    <property type="molecule type" value="Genomic_DNA"/>
</dbReference>
<reference evidence="1" key="1">
    <citation type="submission" date="2013-11" db="EMBL/GenBank/DDBJ databases">
        <title>The Genome Sequence of Phytophthora parasitica IAC_01/95.</title>
        <authorList>
            <consortium name="The Broad Institute Genomics Platform"/>
            <person name="Russ C."/>
            <person name="Tyler B."/>
            <person name="Panabieres F."/>
            <person name="Shan W."/>
            <person name="Tripathy S."/>
            <person name="Grunwald N."/>
            <person name="Machado M."/>
            <person name="Johnson C.S."/>
            <person name="Arredondo F."/>
            <person name="Hong C."/>
            <person name="Coffey M."/>
            <person name="Young S.K."/>
            <person name="Zeng Q."/>
            <person name="Gargeya S."/>
            <person name="Fitzgerald M."/>
            <person name="Abouelleil A."/>
            <person name="Alvarado L."/>
            <person name="Chapman S.B."/>
            <person name="Gainer-Dewar J."/>
            <person name="Goldberg J."/>
            <person name="Griggs A."/>
            <person name="Gujja S."/>
            <person name="Hansen M."/>
            <person name="Howarth C."/>
            <person name="Imamovic A."/>
            <person name="Ireland A."/>
            <person name="Larimer J."/>
            <person name="McCowan C."/>
            <person name="Murphy C."/>
            <person name="Pearson M."/>
            <person name="Poon T.W."/>
            <person name="Priest M."/>
            <person name="Roberts A."/>
            <person name="Saif S."/>
            <person name="Shea T."/>
            <person name="Sykes S."/>
            <person name="Wortman J."/>
            <person name="Nusbaum C."/>
            <person name="Birren B."/>
        </authorList>
    </citation>
    <scope>NUCLEOTIDE SEQUENCE [LARGE SCALE GENOMIC DNA]</scope>
    <source>
        <strain evidence="1">IAC_01/95</strain>
    </source>
</reference>
<protein>
    <submittedName>
        <fullName evidence="1">Uncharacterized protein</fullName>
    </submittedName>
</protein>
<organism evidence="1">
    <name type="scientific">Phytophthora nicotianae</name>
    <name type="common">Potato buckeye rot agent</name>
    <name type="synonym">Phytophthora parasitica</name>
    <dbReference type="NCBI Taxonomy" id="4792"/>
    <lineage>
        <taxon>Eukaryota</taxon>
        <taxon>Sar</taxon>
        <taxon>Stramenopiles</taxon>
        <taxon>Oomycota</taxon>
        <taxon>Peronosporomycetes</taxon>
        <taxon>Peronosporales</taxon>
        <taxon>Peronosporaceae</taxon>
        <taxon>Phytophthora</taxon>
    </lineage>
</organism>
<sequence length="202" mass="21819">GTESPAHIEVFAGAGGEPNLRTTIPRELVSARQVPNTESPSDGPGTMLRRAVYAGETTSAISDTTEIAPVIAILRWKAKLVRSIDSVSKLKEAHDLVIDRSLGQNGQRAARSIGKLLAGIATVASVPKSPEKIEWACPQTGVVCTRASVTWSILPTTSMAEGQSLPALNWVNYSATTLVFGRHHRNRVPKWTNCMKNRTPRK</sequence>
<gene>
    <name evidence="1" type="ORF">L914_07839</name>
</gene>
<dbReference type="Proteomes" id="UP000054532">
    <property type="component" value="Unassembled WGS sequence"/>
</dbReference>
<accession>W2NIC4</accession>
<feature type="non-terminal residue" evidence="1">
    <location>
        <position position="1"/>
    </location>
</feature>
<evidence type="ECO:0000313" key="1">
    <source>
        <dbReference type="EMBL" id="ETM47454.1"/>
    </source>
</evidence>